<dbReference type="InterPro" id="IPR004276">
    <property type="entry name" value="GlycoTrans_28_N"/>
</dbReference>
<comment type="function">
    <text evidence="10">Cell wall formation. Catalyzes the transfer of a GlcNAc subunit on undecaprenyl-pyrophosphoryl-MurNAc-pentapeptide (lipid intermediate I) to form undecaprenyl-pyrophosphoryl-MurNAc-(pentapeptide)GlcNAc (lipid intermediate II).</text>
</comment>
<evidence type="ECO:0000256" key="7">
    <source>
        <dbReference type="ARBA" id="ARBA00023136"/>
    </source>
</evidence>
<evidence type="ECO:0000256" key="8">
    <source>
        <dbReference type="ARBA" id="ARBA00023306"/>
    </source>
</evidence>
<protein>
    <recommendedName>
        <fullName evidence="10">UDP-N-acetylglucosamine--N-acetylmuramyl-(pentapeptide) pyrophosphoryl-undecaprenol N-acetylglucosamine transferase</fullName>
        <ecNumber evidence="10">2.4.1.227</ecNumber>
    </recommendedName>
    <alternativeName>
        <fullName evidence="10">Undecaprenyl-PP-MurNAc-pentapeptide-UDPGlcNAc GlcNAc transferase</fullName>
    </alternativeName>
</protein>
<evidence type="ECO:0000259" key="12">
    <source>
        <dbReference type="Pfam" id="PF04101"/>
    </source>
</evidence>
<sequence length="380" mass="40789">MSQTTLERIIISGGGTGGHIFPAISIAQAIRAQYPECEILFVGAEGKMEMTRVPQAGFNIKALPVRGLDRKHLWRNISVLRKLLKSLKMAKRIILDFKPQAVVGVGGYASLPTLLTAQNMGIPTVIQEQNSFAGKANKRLADRAAYIAVAYEGMERFFPADKVRLTGNPVRPVIEEGKLPEREEAARLMGIEDTSLPILLSVGGSLGAKTLNDSIAAGLEQIAAAGVALIWQTGKGYYEEAKSHYEALSEPLRKNIVVLPFVEHMDWAYGAADLMISRSGASTVSEIEILGMPAILVPSPNVAEDHQTHNAKALSTRGAAVLVTDADARATLVSEALKLIGDKEALAAISAAAKEMALRNAPQKIVNLIEDAIAKTHDNE</sequence>
<evidence type="ECO:0000256" key="6">
    <source>
        <dbReference type="ARBA" id="ARBA00022984"/>
    </source>
</evidence>
<evidence type="ECO:0000256" key="4">
    <source>
        <dbReference type="ARBA" id="ARBA00022679"/>
    </source>
</evidence>
<dbReference type="Gene3D" id="3.40.50.2000">
    <property type="entry name" value="Glycogen Phosphorylase B"/>
    <property type="match status" value="2"/>
</dbReference>
<comment type="subcellular location">
    <subcellularLocation>
        <location evidence="10">Cell membrane</location>
        <topology evidence="10">Peripheral membrane protein</topology>
        <orientation evidence="10">Cytoplasmic side</orientation>
    </subcellularLocation>
</comment>
<dbReference type="EMBL" id="BAAFSF010000004">
    <property type="protein sequence ID" value="GAB1252192.1"/>
    <property type="molecule type" value="Genomic_DNA"/>
</dbReference>
<evidence type="ECO:0000259" key="11">
    <source>
        <dbReference type="Pfam" id="PF03033"/>
    </source>
</evidence>
<accession>A0ABQ0E3G2</accession>
<feature type="binding site" evidence="10">
    <location>
        <begin position="16"/>
        <end position="18"/>
    </location>
    <ligand>
        <name>UDP-N-acetyl-alpha-D-glucosamine</name>
        <dbReference type="ChEBI" id="CHEBI:57705"/>
    </ligand>
</feature>
<feature type="binding site" evidence="10">
    <location>
        <position position="307"/>
    </location>
    <ligand>
        <name>UDP-N-acetyl-alpha-D-glucosamine</name>
        <dbReference type="ChEBI" id="CHEBI:57705"/>
    </ligand>
</feature>
<comment type="caution">
    <text evidence="10">Lacks conserved residue(s) required for the propagation of feature annotation.</text>
</comment>
<feature type="binding site" evidence="10">
    <location>
        <position position="171"/>
    </location>
    <ligand>
        <name>UDP-N-acetyl-alpha-D-glucosamine</name>
        <dbReference type="ChEBI" id="CHEBI:57705"/>
    </ligand>
</feature>
<dbReference type="Pfam" id="PF04101">
    <property type="entry name" value="Glyco_tran_28_C"/>
    <property type="match status" value="1"/>
</dbReference>
<evidence type="ECO:0000256" key="2">
    <source>
        <dbReference type="ARBA" id="ARBA00022618"/>
    </source>
</evidence>
<keyword evidence="14" id="KW-1185">Reference proteome</keyword>
<evidence type="ECO:0000256" key="5">
    <source>
        <dbReference type="ARBA" id="ARBA00022960"/>
    </source>
</evidence>
<dbReference type="EC" id="2.4.1.227" evidence="10"/>
<keyword evidence="2 10" id="KW-0132">Cell division</keyword>
<dbReference type="PANTHER" id="PTHR21015">
    <property type="entry name" value="UDP-N-ACETYLGLUCOSAMINE--N-ACETYLMURAMYL-(PENTAPEPTIDE) PYROPHOSPHORYL-UNDECAPRENOL N-ACETYLGLUCOSAMINE TRANSFERASE 1"/>
    <property type="match status" value="1"/>
</dbReference>
<keyword evidence="3 10" id="KW-0328">Glycosyltransferase</keyword>
<evidence type="ECO:0000256" key="1">
    <source>
        <dbReference type="ARBA" id="ARBA00022475"/>
    </source>
</evidence>
<dbReference type="HAMAP" id="MF_00033">
    <property type="entry name" value="MurG"/>
    <property type="match status" value="1"/>
</dbReference>
<dbReference type="InterPro" id="IPR006009">
    <property type="entry name" value="GlcNAc_MurG"/>
</dbReference>
<gene>
    <name evidence="10 13" type="primary">murG</name>
    <name evidence="13" type="ORF">Tsumi_12980</name>
</gene>
<keyword evidence="5 10" id="KW-0133">Cell shape</keyword>
<evidence type="ECO:0000256" key="9">
    <source>
        <dbReference type="ARBA" id="ARBA00023316"/>
    </source>
</evidence>
<dbReference type="RefSeq" id="WP_411915953.1">
    <property type="nucleotide sequence ID" value="NZ_BAAFSF010000004.1"/>
</dbReference>
<proteinExistence type="inferred from homology"/>
<feature type="binding site" evidence="10">
    <location>
        <position position="205"/>
    </location>
    <ligand>
        <name>UDP-N-acetyl-alpha-D-glucosamine</name>
        <dbReference type="ChEBI" id="CHEBI:57705"/>
    </ligand>
</feature>
<reference evidence="13 14" key="1">
    <citation type="journal article" date="2025" name="Int. J. Syst. Evol. Microbiol.">
        <title>Desulfovibrio falkowii sp. nov., Porphyromonas miyakawae sp. nov., Mediterraneibacter flintii sp. nov. and Owariibacterium komagatae gen. nov., sp. nov., isolated from human faeces.</title>
        <authorList>
            <person name="Hamaguchi T."/>
            <person name="Ohara M."/>
            <person name="Hisatomi A."/>
            <person name="Sekiguchi K."/>
            <person name="Takeda J.I."/>
            <person name="Ueyama J."/>
            <person name="Ito M."/>
            <person name="Nishiwaki H."/>
            <person name="Ogi T."/>
            <person name="Hirayama M."/>
            <person name="Ohkuma M."/>
            <person name="Sakamoto M."/>
            <person name="Ohno K."/>
        </authorList>
    </citation>
    <scope>NUCLEOTIDE SEQUENCE [LARGE SCALE GENOMIC DNA]</scope>
    <source>
        <strain evidence="13 14">13CB11C</strain>
    </source>
</reference>
<keyword evidence="8 10" id="KW-0131">Cell cycle</keyword>
<comment type="caution">
    <text evidence="13">The sequence shown here is derived from an EMBL/GenBank/DDBJ whole genome shotgun (WGS) entry which is preliminary data.</text>
</comment>
<comment type="pathway">
    <text evidence="10">Cell wall biogenesis; peptidoglycan biosynthesis.</text>
</comment>
<evidence type="ECO:0000313" key="14">
    <source>
        <dbReference type="Proteomes" id="UP001628220"/>
    </source>
</evidence>
<keyword evidence="7 10" id="KW-0472">Membrane</keyword>
<dbReference type="InterPro" id="IPR007235">
    <property type="entry name" value="Glyco_trans_28_C"/>
</dbReference>
<dbReference type="Pfam" id="PF03033">
    <property type="entry name" value="Glyco_transf_28"/>
    <property type="match status" value="1"/>
</dbReference>
<dbReference type="Proteomes" id="UP001628220">
    <property type="component" value="Unassembled WGS sequence"/>
</dbReference>
<dbReference type="SUPFAM" id="SSF53756">
    <property type="entry name" value="UDP-Glycosyltransferase/glycogen phosphorylase"/>
    <property type="match status" value="1"/>
</dbReference>
<dbReference type="PANTHER" id="PTHR21015:SF22">
    <property type="entry name" value="GLYCOSYLTRANSFERASE"/>
    <property type="match status" value="1"/>
</dbReference>
<dbReference type="CDD" id="cd03785">
    <property type="entry name" value="GT28_MurG"/>
    <property type="match status" value="1"/>
</dbReference>
<comment type="similarity">
    <text evidence="10">Belongs to the glycosyltransferase 28 family. MurG subfamily.</text>
</comment>
<feature type="domain" description="Glycosyl transferase family 28 C-terminal" evidence="12">
    <location>
        <begin position="201"/>
        <end position="361"/>
    </location>
</feature>
<evidence type="ECO:0000313" key="13">
    <source>
        <dbReference type="EMBL" id="GAB1252192.1"/>
    </source>
</evidence>
<keyword evidence="4 10" id="KW-0808">Transferase</keyword>
<keyword evidence="6 10" id="KW-0573">Peptidoglycan synthesis</keyword>
<keyword evidence="9 10" id="KW-0961">Cell wall biogenesis/degradation</keyword>
<evidence type="ECO:0000256" key="10">
    <source>
        <dbReference type="HAMAP-Rule" id="MF_00033"/>
    </source>
</evidence>
<name>A0ABQ0E3G2_9PORP</name>
<dbReference type="NCBIfam" id="TIGR01133">
    <property type="entry name" value="murG"/>
    <property type="match status" value="1"/>
</dbReference>
<evidence type="ECO:0000256" key="3">
    <source>
        <dbReference type="ARBA" id="ARBA00022676"/>
    </source>
</evidence>
<feature type="domain" description="Glycosyltransferase family 28 N-terminal" evidence="11">
    <location>
        <begin position="9"/>
        <end position="147"/>
    </location>
</feature>
<feature type="binding site" evidence="10">
    <location>
        <position position="130"/>
    </location>
    <ligand>
        <name>UDP-N-acetyl-alpha-D-glucosamine</name>
        <dbReference type="ChEBI" id="CHEBI:57705"/>
    </ligand>
</feature>
<keyword evidence="1 10" id="KW-1003">Cell membrane</keyword>
<organism evidence="13 14">
    <name type="scientific">Porphyromonas miyakawae</name>
    <dbReference type="NCBI Taxonomy" id="3137470"/>
    <lineage>
        <taxon>Bacteria</taxon>
        <taxon>Pseudomonadati</taxon>
        <taxon>Bacteroidota</taxon>
        <taxon>Bacteroidia</taxon>
        <taxon>Bacteroidales</taxon>
        <taxon>Porphyromonadaceae</taxon>
        <taxon>Porphyromonas</taxon>
    </lineage>
</organism>
<comment type="catalytic activity">
    <reaction evidence="10">
        <text>di-trans,octa-cis-undecaprenyl diphospho-N-acetyl-alpha-D-muramoyl-L-alanyl-D-glutamyl-meso-2,6-diaminopimeloyl-D-alanyl-D-alanine + UDP-N-acetyl-alpha-D-glucosamine = di-trans,octa-cis-undecaprenyl diphospho-[N-acetyl-alpha-D-glucosaminyl-(1-&gt;4)]-N-acetyl-alpha-D-muramoyl-L-alanyl-D-glutamyl-meso-2,6-diaminopimeloyl-D-alanyl-D-alanine + UDP + H(+)</text>
        <dbReference type="Rhea" id="RHEA:31227"/>
        <dbReference type="ChEBI" id="CHEBI:15378"/>
        <dbReference type="ChEBI" id="CHEBI:57705"/>
        <dbReference type="ChEBI" id="CHEBI:58223"/>
        <dbReference type="ChEBI" id="CHEBI:61387"/>
        <dbReference type="ChEBI" id="CHEBI:61388"/>
        <dbReference type="EC" id="2.4.1.227"/>
    </reaction>
</comment>